<sequence>MGSEQVYAVESSAAKQESEASNEPAEYSLSSMLKSLARGNRPSSPISNSHWGKGRQKMIMHIATDVATFSACVLLAYIAVMLVKGAVFTSTPNLAIQDVSLVAPIVFGLPLLFLIYVCRQKGHYSRFKGFWEEFGEFLQVSVAVAGISVALLFFTQENFSRLWLGLTWLLAIGAMPVARWLLKQWLMGRGKWLTPTIVIGAGSNAKESALAIESNVLMGFEVVGLIDIEQALEQALEQANPSDLPANVPVYDPHRCETREFPMANFVNGRISLQGNYKVEDCYIVLALDAEDYKTHSKCLEELATHRKNLSVIPPLRGLPLLGSEISPIFRHEVLHVRIRNNLASRTPRMIKRIFDVVLSGSALLVLSPLFVFLYFRISKDGGSPFYSQKRVGKKGKMFNCWKFRSMHRNADKLLKEILNNDEDLRKEFEATQKLKEDPRVTEIGKFIRKTSIDELPQLWNVFVGEMSLVGPRPVREDELELYGVQGKYYLETPPGITGLWQISGRNDVGYDTRVNLDTWYVRNWSLWYDITILAKTVSVVVFQKGAY</sequence>
<dbReference type="PANTHER" id="PTHR30576">
    <property type="entry name" value="COLANIC BIOSYNTHESIS UDP-GLUCOSE LIPID CARRIER TRANSFERASE"/>
    <property type="match status" value="1"/>
</dbReference>
<feature type="transmembrane region" description="Helical" evidence="10">
    <location>
        <begin position="162"/>
        <end position="182"/>
    </location>
</feature>
<reference evidence="13" key="1">
    <citation type="journal article" date="2019" name="Int. J. Syst. Evol. Microbiol.">
        <title>The Global Catalogue of Microorganisms (GCM) 10K type strain sequencing project: providing services to taxonomists for standard genome sequencing and annotation.</title>
        <authorList>
            <consortium name="The Broad Institute Genomics Platform"/>
            <consortium name="The Broad Institute Genome Sequencing Center for Infectious Disease"/>
            <person name="Wu L."/>
            <person name="Ma J."/>
        </authorList>
    </citation>
    <scope>NUCLEOTIDE SEQUENCE [LARGE SCALE GENOMIC DNA]</scope>
    <source>
        <strain evidence="13">JCM 19134</strain>
    </source>
</reference>
<evidence type="ECO:0000256" key="9">
    <source>
        <dbReference type="SAM" id="MobiDB-lite"/>
    </source>
</evidence>
<accession>A0AAV3U0R2</accession>
<dbReference type="Proteomes" id="UP001409585">
    <property type="component" value="Unassembled WGS sequence"/>
</dbReference>
<name>A0AAV3U0R2_9ALTE</name>
<evidence type="ECO:0000256" key="2">
    <source>
        <dbReference type="ARBA" id="ARBA00004236"/>
    </source>
</evidence>
<comment type="similarity">
    <text evidence="3">Belongs to the bacterial sugar transferase family.</text>
</comment>
<dbReference type="Pfam" id="PF02397">
    <property type="entry name" value="Bac_transf"/>
    <property type="match status" value="1"/>
</dbReference>
<dbReference type="GO" id="GO:0000271">
    <property type="term" value="P:polysaccharide biosynthetic process"/>
    <property type="evidence" value="ECO:0007669"/>
    <property type="project" value="InterPro"/>
</dbReference>
<feature type="transmembrane region" description="Helical" evidence="10">
    <location>
        <begin position="95"/>
        <end position="117"/>
    </location>
</feature>
<keyword evidence="13" id="KW-1185">Reference proteome</keyword>
<feature type="compositionally biased region" description="Low complexity" evidence="9">
    <location>
        <begin position="8"/>
        <end position="23"/>
    </location>
</feature>
<feature type="region of interest" description="Disordered" evidence="9">
    <location>
        <begin position="1"/>
        <end position="25"/>
    </location>
</feature>
<gene>
    <name evidence="12" type="ORF">GCM10025791_17470</name>
</gene>
<evidence type="ECO:0000313" key="13">
    <source>
        <dbReference type="Proteomes" id="UP001409585"/>
    </source>
</evidence>
<feature type="transmembrane region" description="Helical" evidence="10">
    <location>
        <begin position="354"/>
        <end position="376"/>
    </location>
</feature>
<dbReference type="InterPro" id="IPR017475">
    <property type="entry name" value="EPS_sugar_tfrase"/>
</dbReference>
<keyword evidence="6 10" id="KW-0812">Transmembrane</keyword>
<dbReference type="RefSeq" id="WP_345420228.1">
    <property type="nucleotide sequence ID" value="NZ_AP031496.1"/>
</dbReference>
<evidence type="ECO:0000256" key="6">
    <source>
        <dbReference type="ARBA" id="ARBA00022692"/>
    </source>
</evidence>
<comment type="subcellular location">
    <subcellularLocation>
        <location evidence="2">Cell membrane</location>
    </subcellularLocation>
    <subcellularLocation>
        <location evidence="1">Membrane</location>
        <topology evidence="1">Multi-pass membrane protein</topology>
    </subcellularLocation>
</comment>
<proteinExistence type="inferred from homology"/>
<feature type="domain" description="Bacterial sugar transferase" evidence="11">
    <location>
        <begin position="352"/>
        <end position="542"/>
    </location>
</feature>
<organism evidence="12 13">
    <name type="scientific">Halioxenophilus aromaticivorans</name>
    <dbReference type="NCBI Taxonomy" id="1306992"/>
    <lineage>
        <taxon>Bacteria</taxon>
        <taxon>Pseudomonadati</taxon>
        <taxon>Pseudomonadota</taxon>
        <taxon>Gammaproteobacteria</taxon>
        <taxon>Alteromonadales</taxon>
        <taxon>Alteromonadaceae</taxon>
        <taxon>Halioxenophilus</taxon>
    </lineage>
</organism>
<evidence type="ECO:0000256" key="7">
    <source>
        <dbReference type="ARBA" id="ARBA00022989"/>
    </source>
</evidence>
<evidence type="ECO:0000256" key="5">
    <source>
        <dbReference type="ARBA" id="ARBA00022679"/>
    </source>
</evidence>
<keyword evidence="5" id="KW-0808">Transferase</keyword>
<feature type="transmembrane region" description="Helical" evidence="10">
    <location>
        <begin position="137"/>
        <end position="156"/>
    </location>
</feature>
<evidence type="ECO:0000256" key="3">
    <source>
        <dbReference type="ARBA" id="ARBA00006464"/>
    </source>
</evidence>
<keyword evidence="7 10" id="KW-1133">Transmembrane helix</keyword>
<dbReference type="GO" id="GO:0016780">
    <property type="term" value="F:phosphotransferase activity, for other substituted phosphate groups"/>
    <property type="evidence" value="ECO:0007669"/>
    <property type="project" value="TreeGrafter"/>
</dbReference>
<dbReference type="Pfam" id="PF13727">
    <property type="entry name" value="CoA_binding_3"/>
    <property type="match status" value="1"/>
</dbReference>
<dbReference type="PANTHER" id="PTHR30576:SF4">
    <property type="entry name" value="UNDECAPRENYL-PHOSPHATE GALACTOSE PHOSPHOTRANSFERASE"/>
    <property type="match status" value="1"/>
</dbReference>
<dbReference type="InterPro" id="IPR017472">
    <property type="entry name" value="Undecaprenyl-P_galact_Ptfrase"/>
</dbReference>
<dbReference type="InterPro" id="IPR003362">
    <property type="entry name" value="Bact_transf"/>
</dbReference>
<evidence type="ECO:0000259" key="11">
    <source>
        <dbReference type="Pfam" id="PF02397"/>
    </source>
</evidence>
<keyword evidence="4" id="KW-1003">Cell membrane</keyword>
<dbReference type="EMBL" id="BAABLX010000009">
    <property type="protein sequence ID" value="GAA4939709.1"/>
    <property type="molecule type" value="Genomic_DNA"/>
</dbReference>
<dbReference type="AlphaFoldDB" id="A0AAV3U0R2"/>
<evidence type="ECO:0000313" key="12">
    <source>
        <dbReference type="EMBL" id="GAA4939709.1"/>
    </source>
</evidence>
<protein>
    <submittedName>
        <fullName evidence="12">Undecaprenyl-phosphate galactose phosphotransferase WbaP</fullName>
    </submittedName>
</protein>
<evidence type="ECO:0000256" key="8">
    <source>
        <dbReference type="ARBA" id="ARBA00023136"/>
    </source>
</evidence>
<keyword evidence="8 10" id="KW-0472">Membrane</keyword>
<evidence type="ECO:0000256" key="1">
    <source>
        <dbReference type="ARBA" id="ARBA00004141"/>
    </source>
</evidence>
<feature type="transmembrane region" description="Helical" evidence="10">
    <location>
        <begin position="62"/>
        <end position="83"/>
    </location>
</feature>
<dbReference type="NCBIfam" id="TIGR03025">
    <property type="entry name" value="EPS_sugtrans"/>
    <property type="match status" value="1"/>
</dbReference>
<evidence type="ECO:0000256" key="10">
    <source>
        <dbReference type="SAM" id="Phobius"/>
    </source>
</evidence>
<comment type="caution">
    <text evidence="12">The sequence shown here is derived from an EMBL/GenBank/DDBJ whole genome shotgun (WGS) entry which is preliminary data.</text>
</comment>
<dbReference type="GO" id="GO:0005886">
    <property type="term" value="C:plasma membrane"/>
    <property type="evidence" value="ECO:0007669"/>
    <property type="project" value="UniProtKB-SubCell"/>
</dbReference>
<evidence type="ECO:0000256" key="4">
    <source>
        <dbReference type="ARBA" id="ARBA00022475"/>
    </source>
</evidence>
<dbReference type="NCBIfam" id="TIGR03022">
    <property type="entry name" value="WbaP_sugtrans"/>
    <property type="match status" value="1"/>
</dbReference>